<keyword evidence="3" id="KW-1185">Reference proteome</keyword>
<dbReference type="AlphaFoldDB" id="A0A660KWX2"/>
<sequence>MSTGSEQSWQSGKTLSDSHGESCGAKSRTETLDRGREKGEAKKAVFARAMEMVDWQTQCSCEANWGFEEEE</sequence>
<name>A0A660KWX2_9ROSI</name>
<accession>A0A660KWX2</accession>
<evidence type="ECO:0000313" key="2">
    <source>
        <dbReference type="EMBL" id="KAE8038799.1"/>
    </source>
</evidence>
<reference evidence="2 3" key="1">
    <citation type="submission" date="2019-06" db="EMBL/GenBank/DDBJ databases">
        <title>A chromosomal-level reference genome of Carpinus fangiana (Coryloideae, Betulaceae).</title>
        <authorList>
            <person name="Yang X."/>
            <person name="Wang Z."/>
            <person name="Zhang L."/>
            <person name="Hao G."/>
            <person name="Liu J."/>
            <person name="Yang Y."/>
        </authorList>
    </citation>
    <scope>NUCLEOTIDE SEQUENCE [LARGE SCALE GENOMIC DNA]</scope>
    <source>
        <strain evidence="2">Cfa_2016G</strain>
        <tissue evidence="2">Leaf</tissue>
    </source>
</reference>
<feature type="compositionally biased region" description="Basic and acidic residues" evidence="1">
    <location>
        <begin position="27"/>
        <end position="42"/>
    </location>
</feature>
<feature type="compositionally biased region" description="Polar residues" evidence="1">
    <location>
        <begin position="1"/>
        <end position="17"/>
    </location>
</feature>
<gene>
    <name evidence="2" type="ORF">FH972_011272</name>
</gene>
<organism evidence="2 3">
    <name type="scientific">Carpinus fangiana</name>
    <dbReference type="NCBI Taxonomy" id="176857"/>
    <lineage>
        <taxon>Eukaryota</taxon>
        <taxon>Viridiplantae</taxon>
        <taxon>Streptophyta</taxon>
        <taxon>Embryophyta</taxon>
        <taxon>Tracheophyta</taxon>
        <taxon>Spermatophyta</taxon>
        <taxon>Magnoliopsida</taxon>
        <taxon>eudicotyledons</taxon>
        <taxon>Gunneridae</taxon>
        <taxon>Pentapetalae</taxon>
        <taxon>rosids</taxon>
        <taxon>fabids</taxon>
        <taxon>Fagales</taxon>
        <taxon>Betulaceae</taxon>
        <taxon>Carpinus</taxon>
    </lineage>
</organism>
<dbReference type="Proteomes" id="UP000327013">
    <property type="component" value="Chromosome 4"/>
</dbReference>
<protein>
    <submittedName>
        <fullName evidence="2">Uncharacterized protein</fullName>
    </submittedName>
</protein>
<proteinExistence type="predicted"/>
<evidence type="ECO:0000256" key="1">
    <source>
        <dbReference type="SAM" id="MobiDB-lite"/>
    </source>
</evidence>
<dbReference type="EMBL" id="CM017324">
    <property type="protein sequence ID" value="KAE8038799.1"/>
    <property type="molecule type" value="Genomic_DNA"/>
</dbReference>
<evidence type="ECO:0000313" key="3">
    <source>
        <dbReference type="Proteomes" id="UP000327013"/>
    </source>
</evidence>
<feature type="region of interest" description="Disordered" evidence="1">
    <location>
        <begin position="1"/>
        <end position="42"/>
    </location>
</feature>